<evidence type="ECO:0000313" key="1">
    <source>
        <dbReference type="EMBL" id="MBE6265458.1"/>
    </source>
</evidence>
<accession>A0A928GI05</accession>
<evidence type="ECO:0008006" key="3">
    <source>
        <dbReference type="Google" id="ProtNLM"/>
    </source>
</evidence>
<sequence length="181" mass="21053">MKIRLIVIWLCLAGLVFASCDSRKIKIKKQIDELYSNVLDIPYCDMDTLLIDPLIFSNDAKYNLLVYVDSSECTPCYASHHQEWEYTLNECKKYNPSITLTIIIESSIITDEIKEKFLRSNFPKSIFIDKTGIFRKKNPTFPNANNMHVLLLDKDNKVLLVGNPLNNKKIEELLYKKLRES</sequence>
<gene>
    <name evidence="1" type="ORF">E7102_03150</name>
</gene>
<dbReference type="EMBL" id="SUYD01000003">
    <property type="protein sequence ID" value="MBE6265458.1"/>
    <property type="molecule type" value="Genomic_DNA"/>
</dbReference>
<reference evidence="1" key="1">
    <citation type="submission" date="2019-04" db="EMBL/GenBank/DDBJ databases">
        <title>Evolution of Biomass-Degrading Anaerobic Consortia Revealed by Metagenomics.</title>
        <authorList>
            <person name="Peng X."/>
        </authorList>
    </citation>
    <scope>NUCLEOTIDE SEQUENCE</scope>
    <source>
        <strain evidence="1">SIG141</strain>
    </source>
</reference>
<proteinExistence type="predicted"/>
<evidence type="ECO:0000313" key="2">
    <source>
        <dbReference type="Proteomes" id="UP000763088"/>
    </source>
</evidence>
<name>A0A928GI05_XYLRU</name>
<comment type="caution">
    <text evidence="1">The sequence shown here is derived from an EMBL/GenBank/DDBJ whole genome shotgun (WGS) entry which is preliminary data.</text>
</comment>
<dbReference type="PROSITE" id="PS51257">
    <property type="entry name" value="PROKAR_LIPOPROTEIN"/>
    <property type="match status" value="1"/>
</dbReference>
<protein>
    <recommendedName>
        <fullName evidence="3">Thioredoxin domain-containing protein</fullName>
    </recommendedName>
</protein>
<organism evidence="1 2">
    <name type="scientific">Xylanibacter ruminicola</name>
    <name type="common">Prevotella ruminicola</name>
    <dbReference type="NCBI Taxonomy" id="839"/>
    <lineage>
        <taxon>Bacteria</taxon>
        <taxon>Pseudomonadati</taxon>
        <taxon>Bacteroidota</taxon>
        <taxon>Bacteroidia</taxon>
        <taxon>Bacteroidales</taxon>
        <taxon>Prevotellaceae</taxon>
        <taxon>Xylanibacter</taxon>
    </lineage>
</organism>
<dbReference type="Proteomes" id="UP000763088">
    <property type="component" value="Unassembled WGS sequence"/>
</dbReference>
<dbReference type="AlphaFoldDB" id="A0A928GI05"/>